<gene>
    <name evidence="2" type="ORF">K491DRAFT_714800</name>
</gene>
<evidence type="ECO:0000313" key="2">
    <source>
        <dbReference type="EMBL" id="KAF2657059.1"/>
    </source>
</evidence>
<evidence type="ECO:0000256" key="1">
    <source>
        <dbReference type="SAM" id="MobiDB-lite"/>
    </source>
</evidence>
<feature type="compositionally biased region" description="Basic and acidic residues" evidence="1">
    <location>
        <begin position="327"/>
        <end position="337"/>
    </location>
</feature>
<accession>A0A6A6TAQ7</accession>
<name>A0A6A6TAQ7_9PLEO</name>
<dbReference type="EMBL" id="MU004329">
    <property type="protein sequence ID" value="KAF2657059.1"/>
    <property type="molecule type" value="Genomic_DNA"/>
</dbReference>
<organism evidence="2 3">
    <name type="scientific">Lophiostoma macrostomum CBS 122681</name>
    <dbReference type="NCBI Taxonomy" id="1314788"/>
    <lineage>
        <taxon>Eukaryota</taxon>
        <taxon>Fungi</taxon>
        <taxon>Dikarya</taxon>
        <taxon>Ascomycota</taxon>
        <taxon>Pezizomycotina</taxon>
        <taxon>Dothideomycetes</taxon>
        <taxon>Pleosporomycetidae</taxon>
        <taxon>Pleosporales</taxon>
        <taxon>Lophiostomataceae</taxon>
        <taxon>Lophiostoma</taxon>
    </lineage>
</organism>
<keyword evidence="3" id="KW-1185">Reference proteome</keyword>
<dbReference type="AlphaFoldDB" id="A0A6A6TAQ7"/>
<dbReference type="OrthoDB" id="10622923at2759"/>
<proteinExistence type="predicted"/>
<feature type="region of interest" description="Disordered" evidence="1">
    <location>
        <begin position="327"/>
        <end position="354"/>
    </location>
</feature>
<evidence type="ECO:0000313" key="3">
    <source>
        <dbReference type="Proteomes" id="UP000799324"/>
    </source>
</evidence>
<feature type="compositionally biased region" description="Low complexity" evidence="1">
    <location>
        <begin position="345"/>
        <end position="354"/>
    </location>
</feature>
<reference evidence="2" key="1">
    <citation type="journal article" date="2020" name="Stud. Mycol.">
        <title>101 Dothideomycetes genomes: a test case for predicting lifestyles and emergence of pathogens.</title>
        <authorList>
            <person name="Haridas S."/>
            <person name="Albert R."/>
            <person name="Binder M."/>
            <person name="Bloem J."/>
            <person name="Labutti K."/>
            <person name="Salamov A."/>
            <person name="Andreopoulos B."/>
            <person name="Baker S."/>
            <person name="Barry K."/>
            <person name="Bills G."/>
            <person name="Bluhm B."/>
            <person name="Cannon C."/>
            <person name="Castanera R."/>
            <person name="Culley D."/>
            <person name="Daum C."/>
            <person name="Ezra D."/>
            <person name="Gonzalez J."/>
            <person name="Henrissat B."/>
            <person name="Kuo A."/>
            <person name="Liang C."/>
            <person name="Lipzen A."/>
            <person name="Lutzoni F."/>
            <person name="Magnuson J."/>
            <person name="Mondo S."/>
            <person name="Nolan M."/>
            <person name="Ohm R."/>
            <person name="Pangilinan J."/>
            <person name="Park H.-J."/>
            <person name="Ramirez L."/>
            <person name="Alfaro M."/>
            <person name="Sun H."/>
            <person name="Tritt A."/>
            <person name="Yoshinaga Y."/>
            <person name="Zwiers L.-H."/>
            <person name="Turgeon B."/>
            <person name="Goodwin S."/>
            <person name="Spatafora J."/>
            <person name="Crous P."/>
            <person name="Grigoriev I."/>
        </authorList>
    </citation>
    <scope>NUCLEOTIDE SEQUENCE</scope>
    <source>
        <strain evidence="2">CBS 122681</strain>
    </source>
</reference>
<protein>
    <submittedName>
        <fullName evidence="2">Uncharacterized protein</fullName>
    </submittedName>
</protein>
<sequence length="354" mass="39959">MPNWNDLPQEMRDEILKQHVTVAAPITGMTHPSHVTRILLRLARTDTKMYHDAVERYYSRNTFAIGKTMSARGLSVWSYPKPAVAQHIKNLVVKVRIQNLPRPDLEASMRGYEDLRFLLRPDDQTAAKITAREYNPDDRFANPWENNVNWTPDAVKWQKSIKRVDRLKVVLVFGEFGLGKCRSGFTMGLDCMPWYYSTAAGKPRDRFVDMVQQACIDVRAKEVDVTVEGLRCGCDGTCAEVYASTIKAMIKASEVGDEDRSEQGEGGAAQKGDYDGVFVVSALDANPRKIMRSADVFGRPKKRIARVGRRWRTVGAELRRSVRVQERELRKRERADEEGAGGAVAGVAAKKLKR</sequence>
<dbReference type="Proteomes" id="UP000799324">
    <property type="component" value="Unassembled WGS sequence"/>
</dbReference>